<proteinExistence type="predicted"/>
<evidence type="ECO:0000313" key="2">
    <source>
        <dbReference type="Proteomes" id="UP000010408"/>
    </source>
</evidence>
<dbReference type="PATRIC" id="fig|1127696.3.peg.1065"/>
<evidence type="ECO:0000313" key="1">
    <source>
        <dbReference type="EMBL" id="EKY00840.1"/>
    </source>
</evidence>
<dbReference type="Proteomes" id="UP000010408">
    <property type="component" value="Unassembled WGS sequence"/>
</dbReference>
<organism evidence="1 2">
    <name type="scientific">Porphyromonas catoniae F0037</name>
    <dbReference type="NCBI Taxonomy" id="1127696"/>
    <lineage>
        <taxon>Bacteria</taxon>
        <taxon>Pseudomonadati</taxon>
        <taxon>Bacteroidota</taxon>
        <taxon>Bacteroidia</taxon>
        <taxon>Bacteroidales</taxon>
        <taxon>Porphyromonadaceae</taxon>
        <taxon>Porphyromonas</taxon>
    </lineage>
</organism>
<reference evidence="1 2" key="1">
    <citation type="submission" date="2012-05" db="EMBL/GenBank/DDBJ databases">
        <authorList>
            <person name="Weinstock G."/>
            <person name="Sodergren E."/>
            <person name="Lobos E.A."/>
            <person name="Fulton L."/>
            <person name="Fulton R."/>
            <person name="Courtney L."/>
            <person name="Fronick C."/>
            <person name="O'Laughlin M."/>
            <person name="Godfrey J."/>
            <person name="Wilson R.M."/>
            <person name="Miner T."/>
            <person name="Farmer C."/>
            <person name="Delehaunty K."/>
            <person name="Cordes M."/>
            <person name="Minx P."/>
            <person name="Tomlinson C."/>
            <person name="Chen J."/>
            <person name="Wollam A."/>
            <person name="Pepin K.H."/>
            <person name="Bhonagiri V."/>
            <person name="Zhang X."/>
            <person name="Suruliraj S."/>
            <person name="Warren W."/>
            <person name="Mitreva M."/>
            <person name="Mardis E.R."/>
            <person name="Wilson R.K."/>
        </authorList>
    </citation>
    <scope>NUCLEOTIDE SEQUENCE [LARGE SCALE GENOMIC DNA]</scope>
    <source>
        <strain evidence="1 2">F0037</strain>
    </source>
</reference>
<comment type="caution">
    <text evidence="1">The sequence shown here is derived from an EMBL/GenBank/DDBJ whole genome shotgun (WGS) entry which is preliminary data.</text>
</comment>
<dbReference type="STRING" id="1127696.HMPREF9134_01187"/>
<dbReference type="HOGENOM" id="CLU_3064653_0_0_10"/>
<name>L1NC52_9PORP</name>
<sequence>MPRQAPLAYISGSNNEIPRLASAGRGILFSLREVNETLLFTISACSQKHITHL</sequence>
<dbReference type="EMBL" id="AMEQ01000035">
    <property type="protein sequence ID" value="EKY00840.1"/>
    <property type="molecule type" value="Genomic_DNA"/>
</dbReference>
<dbReference type="AlphaFoldDB" id="L1NC52"/>
<accession>L1NC52</accession>
<protein>
    <submittedName>
        <fullName evidence="1">Uncharacterized protein</fullName>
    </submittedName>
</protein>
<gene>
    <name evidence="1" type="ORF">HMPREF9134_01187</name>
</gene>